<evidence type="ECO:0000313" key="3">
    <source>
        <dbReference type="EMBL" id="KAG5675274.1"/>
    </source>
</evidence>
<dbReference type="InterPro" id="IPR001650">
    <property type="entry name" value="Helicase_C-like"/>
</dbReference>
<comment type="caution">
    <text evidence="3">The sequence shown here is derived from an EMBL/GenBank/DDBJ whole genome shotgun (WGS) entry which is preliminary data.</text>
</comment>
<accession>A0A9J6BZU7</accession>
<dbReference type="OrthoDB" id="196131at2759"/>
<dbReference type="Pfam" id="PF00271">
    <property type="entry name" value="Helicase_C"/>
    <property type="match status" value="1"/>
</dbReference>
<dbReference type="InterPro" id="IPR027417">
    <property type="entry name" value="P-loop_NTPase"/>
</dbReference>
<feature type="region of interest" description="Disordered" evidence="1">
    <location>
        <begin position="97"/>
        <end position="126"/>
    </location>
</feature>
<organism evidence="3 4">
    <name type="scientific">Polypedilum vanderplanki</name>
    <name type="common">Sleeping chironomid midge</name>
    <dbReference type="NCBI Taxonomy" id="319348"/>
    <lineage>
        <taxon>Eukaryota</taxon>
        <taxon>Metazoa</taxon>
        <taxon>Ecdysozoa</taxon>
        <taxon>Arthropoda</taxon>
        <taxon>Hexapoda</taxon>
        <taxon>Insecta</taxon>
        <taxon>Pterygota</taxon>
        <taxon>Neoptera</taxon>
        <taxon>Endopterygota</taxon>
        <taxon>Diptera</taxon>
        <taxon>Nematocera</taxon>
        <taxon>Chironomoidea</taxon>
        <taxon>Chironomidae</taxon>
        <taxon>Chironominae</taxon>
        <taxon>Polypedilum</taxon>
        <taxon>Polypedilum</taxon>
    </lineage>
</organism>
<evidence type="ECO:0000256" key="1">
    <source>
        <dbReference type="SAM" id="MobiDB-lite"/>
    </source>
</evidence>
<protein>
    <recommendedName>
        <fullName evidence="2">Helicase C-terminal domain-containing protein</fullName>
    </recommendedName>
</protein>
<dbReference type="Proteomes" id="UP001107558">
    <property type="component" value="Chromosome 2"/>
</dbReference>
<dbReference type="AlphaFoldDB" id="A0A9J6BZU7"/>
<dbReference type="SMART" id="SM00490">
    <property type="entry name" value="HELICc"/>
    <property type="match status" value="1"/>
</dbReference>
<dbReference type="PROSITE" id="PS51194">
    <property type="entry name" value="HELICASE_CTER"/>
    <property type="match status" value="1"/>
</dbReference>
<feature type="domain" description="Helicase C-terminal" evidence="2">
    <location>
        <begin position="1"/>
        <end position="104"/>
    </location>
</feature>
<reference evidence="3" key="1">
    <citation type="submission" date="2021-03" db="EMBL/GenBank/DDBJ databases">
        <title>Chromosome level genome of the anhydrobiotic midge Polypedilum vanderplanki.</title>
        <authorList>
            <person name="Yoshida Y."/>
            <person name="Kikawada T."/>
            <person name="Gusev O."/>
        </authorList>
    </citation>
    <scope>NUCLEOTIDE SEQUENCE</scope>
    <source>
        <strain evidence="3">NIAS01</strain>
        <tissue evidence="3">Whole body or cell culture</tissue>
    </source>
</reference>
<proteinExistence type="predicted"/>
<sequence length="126" mass="14235">MVVKAKNRENNALASLKNGSKDILVATDVAGRRIDIKDVSMVINYDMAKTIEDYTHRIGRTGRAGKTGKAITFITKDDSTILRFETTYYEQSISNCPPELMNHPDAQHKPGTVITKKRREEKNLLR</sequence>
<dbReference type="SUPFAM" id="SSF52540">
    <property type="entry name" value="P-loop containing nucleoside triphosphate hydrolases"/>
    <property type="match status" value="1"/>
</dbReference>
<dbReference type="PANTHER" id="PTHR47958">
    <property type="entry name" value="ATP-DEPENDENT RNA HELICASE DBP3"/>
    <property type="match status" value="1"/>
</dbReference>
<gene>
    <name evidence="3" type="ORF">PVAND_005188</name>
</gene>
<name>A0A9J6BZU7_POLVA</name>
<dbReference type="Gene3D" id="3.40.50.300">
    <property type="entry name" value="P-loop containing nucleotide triphosphate hydrolases"/>
    <property type="match status" value="1"/>
</dbReference>
<evidence type="ECO:0000313" key="4">
    <source>
        <dbReference type="Proteomes" id="UP001107558"/>
    </source>
</evidence>
<dbReference type="CDD" id="cd18787">
    <property type="entry name" value="SF2_C_DEAD"/>
    <property type="match status" value="1"/>
</dbReference>
<keyword evidence="4" id="KW-1185">Reference proteome</keyword>
<dbReference type="EMBL" id="JADBJN010000002">
    <property type="protein sequence ID" value="KAG5675274.1"/>
    <property type="molecule type" value="Genomic_DNA"/>
</dbReference>
<evidence type="ECO:0000259" key="2">
    <source>
        <dbReference type="PROSITE" id="PS51194"/>
    </source>
</evidence>